<feature type="domain" description="LarA-like N-terminal" evidence="1">
    <location>
        <begin position="58"/>
        <end position="178"/>
    </location>
</feature>
<sequence>MGIYPPLQTVRQNFPPSTPIDIGETLRTELSRLAGRVKSGDTIGVGVGSRGITNQVAILRGTLEILREFGAKPFLMPAMGSHGGATPAGQRGILASYGVTEESMGAPIRDSLDVRQLGETPQGAPVYCSNDALDADGVLLVNRVKPHTDFIGPIGSGLLKMSVIGLGKRHGAAAMHASASRMDYEPVLRGMAEVLIDKAPLLGGVAILEDHFHQTARLSFVVREEMLAAEEGLHAQARSLMPLLPFNEIDLLIVDRIGKNISGVGIDPNVTGRGVHGYSSALGREERPSPFIRRIFVRELTPETHGNALGIGLADFTTTRLVESIDRATMYTNSLTALTPQNSKIPIYFDSDREAIGKALDSLAIEDLHTARIARIRDTLNLHVLEVSPSLLASVADEDKLSVLTGPREMSFDEEGNLLPLASEA</sequence>
<name>A0A518AYW7_9BACT</name>
<dbReference type="KEGG" id="knv:Pan216_07350"/>
<proteinExistence type="predicted"/>
<dbReference type="GO" id="GO:0050043">
    <property type="term" value="F:lactate racemase activity"/>
    <property type="evidence" value="ECO:0007669"/>
    <property type="project" value="InterPro"/>
</dbReference>
<evidence type="ECO:0000313" key="3">
    <source>
        <dbReference type="Proteomes" id="UP000317093"/>
    </source>
</evidence>
<dbReference type="Gene3D" id="3.40.50.11440">
    <property type="match status" value="1"/>
</dbReference>
<organism evidence="2 3">
    <name type="scientific">Kolteria novifilia</name>
    <dbReference type="NCBI Taxonomy" id="2527975"/>
    <lineage>
        <taxon>Bacteria</taxon>
        <taxon>Pseudomonadati</taxon>
        <taxon>Planctomycetota</taxon>
        <taxon>Planctomycetia</taxon>
        <taxon>Kolteriales</taxon>
        <taxon>Kolteriaceae</taxon>
        <taxon>Kolteria</taxon>
    </lineage>
</organism>
<evidence type="ECO:0000259" key="1">
    <source>
        <dbReference type="Pfam" id="PF09861"/>
    </source>
</evidence>
<dbReference type="Pfam" id="PF09861">
    <property type="entry name" value="Lar_N"/>
    <property type="match status" value="1"/>
</dbReference>
<dbReference type="OrthoDB" id="9788398at2"/>
<dbReference type="Proteomes" id="UP000317093">
    <property type="component" value="Chromosome"/>
</dbReference>
<dbReference type="InterPro" id="IPR018657">
    <property type="entry name" value="LarA-like_N"/>
</dbReference>
<reference evidence="2 3" key="1">
    <citation type="submission" date="2019-02" db="EMBL/GenBank/DDBJ databases">
        <title>Deep-cultivation of Planctomycetes and their phenomic and genomic characterization uncovers novel biology.</title>
        <authorList>
            <person name="Wiegand S."/>
            <person name="Jogler M."/>
            <person name="Boedeker C."/>
            <person name="Pinto D."/>
            <person name="Vollmers J."/>
            <person name="Rivas-Marin E."/>
            <person name="Kohn T."/>
            <person name="Peeters S.H."/>
            <person name="Heuer A."/>
            <person name="Rast P."/>
            <person name="Oberbeckmann S."/>
            <person name="Bunk B."/>
            <person name="Jeske O."/>
            <person name="Meyerdierks A."/>
            <person name="Storesund J.E."/>
            <person name="Kallscheuer N."/>
            <person name="Luecker S."/>
            <person name="Lage O.M."/>
            <person name="Pohl T."/>
            <person name="Merkel B.J."/>
            <person name="Hornburger P."/>
            <person name="Mueller R.-W."/>
            <person name="Bruemmer F."/>
            <person name="Labrenz M."/>
            <person name="Spormann A.M."/>
            <person name="Op den Camp H."/>
            <person name="Overmann J."/>
            <person name="Amann R."/>
            <person name="Jetten M.S.M."/>
            <person name="Mascher T."/>
            <person name="Medema M.H."/>
            <person name="Devos D.P."/>
            <person name="Kaster A.-K."/>
            <person name="Ovreas L."/>
            <person name="Rohde M."/>
            <person name="Galperin M.Y."/>
            <person name="Jogler C."/>
        </authorList>
    </citation>
    <scope>NUCLEOTIDE SEQUENCE [LARGE SCALE GENOMIC DNA]</scope>
    <source>
        <strain evidence="2 3">Pan216</strain>
    </source>
</reference>
<accession>A0A518AYW7</accession>
<dbReference type="RefSeq" id="WP_145254918.1">
    <property type="nucleotide sequence ID" value="NZ_CP036279.1"/>
</dbReference>
<dbReference type="EMBL" id="CP036279">
    <property type="protein sequence ID" value="QDU59902.1"/>
    <property type="molecule type" value="Genomic_DNA"/>
</dbReference>
<gene>
    <name evidence="2" type="ORF">Pan216_07350</name>
</gene>
<evidence type="ECO:0000313" key="2">
    <source>
        <dbReference type="EMBL" id="QDU59902.1"/>
    </source>
</evidence>
<dbReference type="AlphaFoldDB" id="A0A518AYW7"/>
<keyword evidence="3" id="KW-1185">Reference proteome</keyword>
<protein>
    <recommendedName>
        <fullName evidence="1">LarA-like N-terminal domain-containing protein</fullName>
    </recommendedName>
</protein>